<name>A0A494YT44_9BACI</name>
<organism evidence="3 4">
    <name type="scientific">Oceanobacillus bengalensis</name>
    <dbReference type="NCBI Taxonomy" id="1435466"/>
    <lineage>
        <taxon>Bacteria</taxon>
        <taxon>Bacillati</taxon>
        <taxon>Bacillota</taxon>
        <taxon>Bacilli</taxon>
        <taxon>Bacillales</taxon>
        <taxon>Bacillaceae</taxon>
        <taxon>Oceanobacillus</taxon>
    </lineage>
</organism>
<dbReference type="Pfam" id="PF07261">
    <property type="entry name" value="DnaB_2"/>
    <property type="match status" value="1"/>
</dbReference>
<evidence type="ECO:0000313" key="4">
    <source>
        <dbReference type="Proteomes" id="UP000281813"/>
    </source>
</evidence>
<protein>
    <submittedName>
        <fullName evidence="3">DnaD domain protein</fullName>
    </submittedName>
</protein>
<dbReference type="OrthoDB" id="1047417at2"/>
<reference evidence="3 4" key="1">
    <citation type="journal article" date="2015" name="Antonie Van Leeuwenhoek">
        <title>Oceanobacillus bengalensis sp. nov., a bacterium isolated from seawater of the Bay of Bengal.</title>
        <authorList>
            <person name="Yongchang O."/>
            <person name="Xiang W."/>
            <person name="Wang G."/>
        </authorList>
    </citation>
    <scope>NUCLEOTIDE SEQUENCE [LARGE SCALE GENOMIC DNA]</scope>
    <source>
        <strain evidence="3 4">MCCC 1K00260</strain>
    </source>
</reference>
<comment type="similarity">
    <text evidence="1">Belongs to the DnaB/DnaD family.</text>
</comment>
<dbReference type="SUPFAM" id="SSF158499">
    <property type="entry name" value="DnaD domain-like"/>
    <property type="match status" value="1"/>
</dbReference>
<accession>A0A494YT44</accession>
<sequence>MNYIKEMNAFYDRIEQNPLSSSAVALWYALMHMNNKTRWKETFTVSATVLRLKSGLKESSFKRARTELKEKGYIDFESRSHNQAPIYRIMRLTVEAADDMSHLSDQSMDHLGNQGVNQLEDQPKNLEASPLIKQNKKEKKEKENNIITADAFVFYQENFGVASPFVVESLMHWIGDIGEVLVIEAMKRALERNKTSWGYVKSILQAWAKKGIHTVEQVKADEVAFKNSRGRKRATSTTVHTNEIIPGWFEVLKKTERQEPRKKVQVDKGNAEDVRLALEELMQEMGE</sequence>
<dbReference type="Gene3D" id="1.10.10.630">
    <property type="entry name" value="DnaD domain-like"/>
    <property type="match status" value="1"/>
</dbReference>
<keyword evidence="4" id="KW-1185">Reference proteome</keyword>
<comment type="caution">
    <text evidence="3">The sequence shown here is derived from an EMBL/GenBank/DDBJ whole genome shotgun (WGS) entry which is preliminary data.</text>
</comment>
<dbReference type="InterPro" id="IPR034829">
    <property type="entry name" value="DnaD-like_sf"/>
</dbReference>
<dbReference type="AlphaFoldDB" id="A0A494YT44"/>
<feature type="domain" description="DnaB/C C-terminal" evidence="2">
    <location>
        <begin position="153"/>
        <end position="221"/>
    </location>
</feature>
<dbReference type="InterPro" id="IPR053162">
    <property type="entry name" value="DnaD"/>
</dbReference>
<dbReference type="RefSeq" id="WP_121133930.1">
    <property type="nucleotide sequence ID" value="NZ_JBHUFK010000035.1"/>
</dbReference>
<evidence type="ECO:0000313" key="3">
    <source>
        <dbReference type="EMBL" id="RKQ13193.1"/>
    </source>
</evidence>
<evidence type="ECO:0000259" key="2">
    <source>
        <dbReference type="Pfam" id="PF07261"/>
    </source>
</evidence>
<dbReference type="PANTHER" id="PTHR37293:SF5">
    <property type="entry name" value="DNA REPLICATION PROTEIN"/>
    <property type="match status" value="1"/>
</dbReference>
<dbReference type="PANTHER" id="PTHR37293">
    <property type="entry name" value="PHAGE REPLICATION PROTEIN-RELATED"/>
    <property type="match status" value="1"/>
</dbReference>
<evidence type="ECO:0000256" key="1">
    <source>
        <dbReference type="ARBA" id="ARBA00093462"/>
    </source>
</evidence>
<gene>
    <name evidence="3" type="ORF">D8M05_16975</name>
</gene>
<dbReference type="NCBIfam" id="TIGR01446">
    <property type="entry name" value="DnaD_dom"/>
    <property type="match status" value="1"/>
</dbReference>
<dbReference type="EMBL" id="RBZO01000035">
    <property type="protein sequence ID" value="RKQ13193.1"/>
    <property type="molecule type" value="Genomic_DNA"/>
</dbReference>
<proteinExistence type="inferred from homology"/>
<dbReference type="InterPro" id="IPR006343">
    <property type="entry name" value="DnaB/C_C"/>
</dbReference>
<dbReference type="Proteomes" id="UP000281813">
    <property type="component" value="Unassembled WGS sequence"/>
</dbReference>